<dbReference type="Proteomes" id="UP000199048">
    <property type="component" value="Unassembled WGS sequence"/>
</dbReference>
<evidence type="ECO:0000256" key="1">
    <source>
        <dbReference type="SAM" id="Phobius"/>
    </source>
</evidence>
<keyword evidence="1" id="KW-0812">Transmembrane</keyword>
<evidence type="ECO:0000313" key="2">
    <source>
        <dbReference type="EMBL" id="SFM24002.1"/>
    </source>
</evidence>
<dbReference type="EMBL" id="FOTK01000023">
    <property type="protein sequence ID" value="SFM24002.1"/>
    <property type="molecule type" value="Genomic_DNA"/>
</dbReference>
<dbReference type="STRING" id="582667.SAMN05192568_1023106"/>
<feature type="transmembrane region" description="Helical" evidence="1">
    <location>
        <begin position="45"/>
        <end position="63"/>
    </location>
</feature>
<sequence>MRWVGSKRRLPDSLTQHLSDPKIVAFRSRADQRRANHRTEATKRFYLSIVTLIVLVLAGGYLLRLW</sequence>
<accession>A0A1I4P8A9</accession>
<keyword evidence="1" id="KW-1133">Transmembrane helix</keyword>
<keyword evidence="3" id="KW-1185">Reference proteome</keyword>
<reference evidence="3" key="1">
    <citation type="submission" date="2016-10" db="EMBL/GenBank/DDBJ databases">
        <authorList>
            <person name="Varghese N."/>
            <person name="Submissions S."/>
        </authorList>
    </citation>
    <scope>NUCLEOTIDE SEQUENCE [LARGE SCALE GENOMIC DNA]</scope>
    <source>
        <strain evidence="3">BL36</strain>
    </source>
</reference>
<name>A0A1I4P8A9_9HYPH</name>
<gene>
    <name evidence="2" type="ORF">SAMN05192568_1023106</name>
</gene>
<protein>
    <submittedName>
        <fullName evidence="2">Uncharacterized protein</fullName>
    </submittedName>
</protein>
<organism evidence="2 3">
    <name type="scientific">Methylobacterium pseudosasicola</name>
    <dbReference type="NCBI Taxonomy" id="582667"/>
    <lineage>
        <taxon>Bacteria</taxon>
        <taxon>Pseudomonadati</taxon>
        <taxon>Pseudomonadota</taxon>
        <taxon>Alphaproteobacteria</taxon>
        <taxon>Hyphomicrobiales</taxon>
        <taxon>Methylobacteriaceae</taxon>
        <taxon>Methylobacterium</taxon>
    </lineage>
</organism>
<proteinExistence type="predicted"/>
<evidence type="ECO:0000313" key="3">
    <source>
        <dbReference type="Proteomes" id="UP000199048"/>
    </source>
</evidence>
<keyword evidence="1" id="KW-0472">Membrane</keyword>
<dbReference type="AlphaFoldDB" id="A0A1I4P8A9"/>